<keyword evidence="1" id="KW-0472">Membrane</keyword>
<sequence>MYNPTKDDIYAYALSKTLTKVSSPATVGLYSSCQNRLNMILGQMEVYMKQEASRIEQEYKGRFRPRSARPSIGGFLALIGRMLFYRPIWTEDNQQHHNVRFIYVHFSAWHFAGSDLLWAGLAIRLFQAMQMSFGKLQIVLYRVAQHDEEMEVQNKRVEDGLNHWRSKKVCCCPLWFLLLSILMVPLLILVFMLTFGLSNPEMKPGGAVNGTNTSYVGVFEGLIIASIGLPAVSALRFVVQMVKNLIFSQDLNIRKGMDNERVSSQLGFMNDVRKEMWFLSQFIQFMEVFERRRIRVVLKITNLDRCSPKKIVAVLDAINILLSDEESPYISILSVDPDVLVQKVNFADGCFSKQDRAYALLNGIVTLAFTVPPLGDDSKRSLFYSLTSNSKSPDDLSMSKYKQGTGTLKEKSSSDVFSVELAIETQESYPLMDKNTAALDVKDEEVEKLVRSILNSNERNLNKYMLEDATSMRRVINSIRVTVIIMKALQKELPNPEYIAAWVVLANQWPCRLSWILQCVEDAQQRADIELDNVPKADDSKTLWKVFQKSRAELYVMSAQIEDLLEQDGDPEMFERFLTVDFKFTVKDVKTFEGSTVNLDHSIRKELAHIRGTSRLKDSGWMRNLAPLPITTIINMDTEDVCKELERLDYHSKYNDIVRRNNLNGSALLFGDTDDLKELLQMTFGEWTRFRMHFLGIPSRLRPPYKNMAPTASQPQANPSGFHFHMPNQYSSKPNLVNGSM</sequence>
<evidence type="ECO:0000313" key="5">
    <source>
        <dbReference type="Proteomes" id="UP001619887"/>
    </source>
</evidence>
<dbReference type="InterPro" id="IPR013761">
    <property type="entry name" value="SAM/pointed_sf"/>
</dbReference>
<feature type="transmembrane region" description="Helical" evidence="1">
    <location>
        <begin position="72"/>
        <end position="89"/>
    </location>
</feature>
<dbReference type="EMBL" id="JBIYXZ010002069">
    <property type="protein sequence ID" value="KAL3065648.1"/>
    <property type="molecule type" value="Genomic_DNA"/>
</dbReference>
<protein>
    <recommendedName>
        <fullName evidence="6">NTPase KAP family P-loop domain-containing protein 1</fullName>
    </recommendedName>
</protein>
<evidence type="ECO:0000259" key="3">
    <source>
        <dbReference type="Pfam" id="PF23307"/>
    </source>
</evidence>
<name>A0ABD2HIS9_PAGBO</name>
<dbReference type="Pfam" id="PF07693">
    <property type="entry name" value="KAP_NTPase"/>
    <property type="match status" value="1"/>
</dbReference>
<dbReference type="Gene3D" id="1.10.150.50">
    <property type="entry name" value="Transcription Factor, Ets-1"/>
    <property type="match status" value="1"/>
</dbReference>
<dbReference type="InterPro" id="IPR057092">
    <property type="entry name" value="SAM_KIDINS220"/>
</dbReference>
<feature type="transmembrane region" description="Helical" evidence="1">
    <location>
        <begin position="101"/>
        <end position="126"/>
    </location>
</feature>
<dbReference type="AlphaFoldDB" id="A0ABD2HIS9"/>
<organism evidence="4 5">
    <name type="scientific">Pagothenia borchgrevinki</name>
    <name type="common">Bald rockcod</name>
    <name type="synonym">Trematomus borchgrevinki</name>
    <dbReference type="NCBI Taxonomy" id="8213"/>
    <lineage>
        <taxon>Eukaryota</taxon>
        <taxon>Metazoa</taxon>
        <taxon>Chordata</taxon>
        <taxon>Craniata</taxon>
        <taxon>Vertebrata</taxon>
        <taxon>Euteleostomi</taxon>
        <taxon>Actinopterygii</taxon>
        <taxon>Neopterygii</taxon>
        <taxon>Teleostei</taxon>
        <taxon>Neoteleostei</taxon>
        <taxon>Acanthomorphata</taxon>
        <taxon>Eupercaria</taxon>
        <taxon>Perciformes</taxon>
        <taxon>Notothenioidei</taxon>
        <taxon>Nototheniidae</taxon>
        <taxon>Pagothenia</taxon>
    </lineage>
</organism>
<proteinExistence type="predicted"/>
<keyword evidence="1" id="KW-0812">Transmembrane</keyword>
<feature type="transmembrane region" description="Helical" evidence="1">
    <location>
        <begin position="215"/>
        <end position="239"/>
    </location>
</feature>
<evidence type="ECO:0000313" key="4">
    <source>
        <dbReference type="EMBL" id="KAL3065648.1"/>
    </source>
</evidence>
<gene>
    <name evidence="4" type="ORF">OYC64_015745</name>
</gene>
<dbReference type="InterPro" id="IPR011646">
    <property type="entry name" value="KAP_P-loop"/>
</dbReference>
<feature type="transmembrane region" description="Helical" evidence="1">
    <location>
        <begin position="174"/>
        <end position="195"/>
    </location>
</feature>
<dbReference type="InterPro" id="IPR052754">
    <property type="entry name" value="NTPase_KAP_P-loop"/>
</dbReference>
<keyword evidence="1" id="KW-1133">Transmembrane helix</keyword>
<comment type="caution">
    <text evidence="4">The sequence shown here is derived from an EMBL/GenBank/DDBJ whole genome shotgun (WGS) entry which is preliminary data.</text>
</comment>
<evidence type="ECO:0008006" key="6">
    <source>
        <dbReference type="Google" id="ProtNLM"/>
    </source>
</evidence>
<dbReference type="Pfam" id="PF23307">
    <property type="entry name" value="SAM_KIDINS220"/>
    <property type="match status" value="1"/>
</dbReference>
<dbReference type="PANTHER" id="PTHR22674">
    <property type="entry name" value="NTPASE, KAP FAMILY P-LOOP DOMAIN-CONTAINING 1"/>
    <property type="match status" value="1"/>
</dbReference>
<dbReference type="Proteomes" id="UP001619887">
    <property type="component" value="Unassembled WGS sequence"/>
</dbReference>
<feature type="domain" description="KAP NTPase" evidence="2">
    <location>
        <begin position="94"/>
        <end position="482"/>
    </location>
</feature>
<keyword evidence="5" id="KW-1185">Reference proteome</keyword>
<accession>A0ABD2HIS9</accession>
<evidence type="ECO:0000259" key="2">
    <source>
        <dbReference type="Pfam" id="PF07693"/>
    </source>
</evidence>
<dbReference type="PANTHER" id="PTHR22674:SF6">
    <property type="entry name" value="NTPASE KAP FAMILY P-LOOP DOMAIN-CONTAINING PROTEIN 1"/>
    <property type="match status" value="1"/>
</dbReference>
<evidence type="ECO:0000256" key="1">
    <source>
        <dbReference type="SAM" id="Phobius"/>
    </source>
</evidence>
<dbReference type="SUPFAM" id="SSF47769">
    <property type="entry name" value="SAM/Pointed domain"/>
    <property type="match status" value="1"/>
</dbReference>
<reference evidence="4 5" key="2">
    <citation type="journal article" date="2024" name="G3 (Bethesda)">
        <title>The genome of the cryopelagic Antarctic bald notothen, Trematomus borchgrevinki.</title>
        <authorList>
            <person name="Rayamajhi N."/>
            <person name="Rivera-Colon A.G."/>
            <person name="Minhas B.F."/>
            <person name="Cheng C.C."/>
            <person name="Catchen J.M."/>
        </authorList>
    </citation>
    <scope>NUCLEOTIDE SEQUENCE [LARGE SCALE GENOMIC DNA]</scope>
    <source>
        <strain evidence="4">AGRC-2024</strain>
    </source>
</reference>
<feature type="domain" description="Kinase D-interacting substrate of 220 kDa-like SAM" evidence="3">
    <location>
        <begin position="633"/>
        <end position="694"/>
    </location>
</feature>
<reference evidence="4 5" key="1">
    <citation type="journal article" date="2022" name="G3 (Bethesda)">
        <title>Evaluating Illumina-, Nanopore-, and PacBio-based genome assembly strategies with the bald notothen, Trematomus borchgrevinki.</title>
        <authorList>
            <person name="Rayamajhi N."/>
            <person name="Cheng C.C."/>
            <person name="Catchen J.M."/>
        </authorList>
    </citation>
    <scope>NUCLEOTIDE SEQUENCE [LARGE SCALE GENOMIC DNA]</scope>
    <source>
        <strain evidence="4">AGRC-2024</strain>
    </source>
</reference>